<dbReference type="SUPFAM" id="SSF117074">
    <property type="entry name" value="Hypothetical protein PA1324"/>
    <property type="match status" value="1"/>
</dbReference>
<feature type="domain" description="SD-repeat containing protein B" evidence="7">
    <location>
        <begin position="427"/>
        <end position="481"/>
    </location>
</feature>
<keyword evidence="3 5" id="KW-0732">Signal</keyword>
<dbReference type="Pfam" id="PF01345">
    <property type="entry name" value="DUF11"/>
    <property type="match status" value="2"/>
</dbReference>
<dbReference type="PANTHER" id="PTHR34819">
    <property type="entry name" value="LARGE CYSTEINE-RICH PERIPLASMIC PROTEIN OMCB"/>
    <property type="match status" value="1"/>
</dbReference>
<name>A0A918CCY8_9DEIO</name>
<dbReference type="Pfam" id="PF17210">
    <property type="entry name" value="SdrD_B"/>
    <property type="match status" value="1"/>
</dbReference>
<evidence type="ECO:0000259" key="7">
    <source>
        <dbReference type="Pfam" id="PF17210"/>
    </source>
</evidence>
<evidence type="ECO:0000256" key="2">
    <source>
        <dbReference type="ARBA" id="ARBA00022525"/>
    </source>
</evidence>
<dbReference type="EMBL" id="BMQL01000020">
    <property type="protein sequence ID" value="GGR17364.1"/>
    <property type="molecule type" value="Genomic_DNA"/>
</dbReference>
<dbReference type="InterPro" id="IPR033764">
    <property type="entry name" value="Sdr_B"/>
</dbReference>
<feature type="signal peptide" evidence="5">
    <location>
        <begin position="1"/>
        <end position="21"/>
    </location>
</feature>
<keyword evidence="2" id="KW-0964">Secreted</keyword>
<evidence type="ECO:0000256" key="4">
    <source>
        <dbReference type="SAM" id="MobiDB-lite"/>
    </source>
</evidence>
<evidence type="ECO:0000259" key="6">
    <source>
        <dbReference type="Pfam" id="PF01345"/>
    </source>
</evidence>
<dbReference type="InterPro" id="IPR013783">
    <property type="entry name" value="Ig-like_fold"/>
</dbReference>
<dbReference type="PANTHER" id="PTHR34819:SF3">
    <property type="entry name" value="CELL SURFACE PROTEIN"/>
    <property type="match status" value="1"/>
</dbReference>
<evidence type="ECO:0008006" key="10">
    <source>
        <dbReference type="Google" id="ProtNLM"/>
    </source>
</evidence>
<organism evidence="8 9">
    <name type="scientific">Deinococcus ruber</name>
    <dbReference type="NCBI Taxonomy" id="1848197"/>
    <lineage>
        <taxon>Bacteria</taxon>
        <taxon>Thermotogati</taxon>
        <taxon>Deinococcota</taxon>
        <taxon>Deinococci</taxon>
        <taxon>Deinococcales</taxon>
        <taxon>Deinococcaceae</taxon>
        <taxon>Deinococcus</taxon>
    </lineage>
</organism>
<sequence length="618" mass="64300">MKRPRSLCTLVLLGLLSAAQAESPPVSTLTPAGTIITNQAAAANLTDAGVQQTTLSNIVRATVQSVCGVTMTPAVQEQAGTPGKASMFTFQVANMGNAPFSLTMTQTPLRNAVSSLVPQSLTTLALTSGETGAVTIAVTPATTGDAVVQLTATCPSGEHAEALATVHSTLVPVTITKSENTDTLKIGDPLDYTLTLSNRNFVPLMVSVTDGIDSHLDVISSDPEMDGSSQGRALRWSNLSVPAQGTRTIVIHTHVNRVSDEADIPNTAVLSQPSVSDTPSNTVVAHLFDPALVVLKQASRSVVQIGDRLSYSVSLQNQSTAALLTSTQLVDTLPSGEHYLPGTARLNGIENEPTISGQQLTWSGPGLKPGELLTLTYDVGITLDAQPGTLLNLVTGRGHGSSGEIAKTAQATVQVTGRTSLADIIGVIFIDTNNNGVLDGGETPIPGVRVLLAGGREALTDADGRYHFADLPSGPYALYVDPASLPLPAAPYPGDRGTAGARLAQVMGLTQLNIPLQPPTLQAHTVRFTTLTSGPVTLLKTVTQLDDTHFRSTTTLNSSAAAHYVLDDHAPADVPALPNATQHSGDLQPGTAVRFTSEYQTTNPDPLGDPDLTITVMP</sequence>
<dbReference type="Proteomes" id="UP000603865">
    <property type="component" value="Unassembled WGS sequence"/>
</dbReference>
<feature type="domain" description="DUF11" evidence="6">
    <location>
        <begin position="174"/>
        <end position="279"/>
    </location>
</feature>
<reference evidence="8" key="2">
    <citation type="submission" date="2020-09" db="EMBL/GenBank/DDBJ databases">
        <authorList>
            <person name="Sun Q."/>
            <person name="Ohkuma M."/>
        </authorList>
    </citation>
    <scope>NUCLEOTIDE SEQUENCE</scope>
    <source>
        <strain evidence="8">JCM 31311</strain>
    </source>
</reference>
<evidence type="ECO:0000313" key="8">
    <source>
        <dbReference type="EMBL" id="GGR17364.1"/>
    </source>
</evidence>
<proteinExistence type="predicted"/>
<keyword evidence="9" id="KW-1185">Reference proteome</keyword>
<protein>
    <recommendedName>
        <fullName evidence="10">DUF11 domain-containing protein</fullName>
    </recommendedName>
</protein>
<gene>
    <name evidence="8" type="ORF">GCM10008957_32530</name>
</gene>
<reference evidence="8" key="1">
    <citation type="journal article" date="2014" name="Int. J. Syst. Evol. Microbiol.">
        <title>Complete genome sequence of Corynebacterium casei LMG S-19264T (=DSM 44701T), isolated from a smear-ripened cheese.</title>
        <authorList>
            <consortium name="US DOE Joint Genome Institute (JGI-PGF)"/>
            <person name="Walter F."/>
            <person name="Albersmeier A."/>
            <person name="Kalinowski J."/>
            <person name="Ruckert C."/>
        </authorList>
    </citation>
    <scope>NUCLEOTIDE SEQUENCE</scope>
    <source>
        <strain evidence="8">JCM 31311</strain>
    </source>
</reference>
<feature type="region of interest" description="Disordered" evidence="4">
    <location>
        <begin position="598"/>
        <end position="618"/>
    </location>
</feature>
<feature type="domain" description="DUF11" evidence="6">
    <location>
        <begin position="292"/>
        <end position="395"/>
    </location>
</feature>
<accession>A0A918CCY8</accession>
<dbReference type="InterPro" id="IPR051172">
    <property type="entry name" value="Chlamydia_OmcB"/>
</dbReference>
<evidence type="ECO:0000256" key="3">
    <source>
        <dbReference type="ARBA" id="ARBA00022729"/>
    </source>
</evidence>
<dbReference type="InterPro" id="IPR047589">
    <property type="entry name" value="DUF11_rpt"/>
</dbReference>
<feature type="chain" id="PRO_5037227517" description="DUF11 domain-containing protein" evidence="5">
    <location>
        <begin position="22"/>
        <end position="618"/>
    </location>
</feature>
<evidence type="ECO:0000313" key="9">
    <source>
        <dbReference type="Proteomes" id="UP000603865"/>
    </source>
</evidence>
<evidence type="ECO:0000256" key="5">
    <source>
        <dbReference type="SAM" id="SignalP"/>
    </source>
</evidence>
<comment type="caution">
    <text evidence="8">The sequence shown here is derived from an EMBL/GenBank/DDBJ whole genome shotgun (WGS) entry which is preliminary data.</text>
</comment>
<dbReference type="AlphaFoldDB" id="A0A918CCY8"/>
<dbReference type="GO" id="GO:0005576">
    <property type="term" value="C:extracellular region"/>
    <property type="evidence" value="ECO:0007669"/>
    <property type="project" value="UniProtKB-SubCell"/>
</dbReference>
<dbReference type="NCBIfam" id="TIGR01451">
    <property type="entry name" value="B_ant_repeat"/>
    <property type="match status" value="2"/>
</dbReference>
<evidence type="ECO:0000256" key="1">
    <source>
        <dbReference type="ARBA" id="ARBA00004613"/>
    </source>
</evidence>
<comment type="subcellular location">
    <subcellularLocation>
        <location evidence="1">Secreted</location>
    </subcellularLocation>
</comment>
<dbReference type="InterPro" id="IPR001434">
    <property type="entry name" value="OmcB-like_DUF11"/>
</dbReference>
<dbReference type="Gene3D" id="2.60.40.10">
    <property type="entry name" value="Immunoglobulins"/>
    <property type="match status" value="1"/>
</dbReference>